<dbReference type="Proteomes" id="UP000193200">
    <property type="component" value="Unassembled WGS sequence"/>
</dbReference>
<dbReference type="EC" id="1.4.3.-" evidence="3"/>
<dbReference type="PANTHER" id="PTHR13847">
    <property type="entry name" value="SARCOSINE DEHYDROGENASE-RELATED"/>
    <property type="match status" value="1"/>
</dbReference>
<keyword evidence="4" id="KW-1185">Reference proteome</keyword>
<dbReference type="Gene3D" id="3.50.50.60">
    <property type="entry name" value="FAD/NAD(P)-binding domain"/>
    <property type="match status" value="1"/>
</dbReference>
<evidence type="ECO:0000313" key="4">
    <source>
        <dbReference type="Proteomes" id="UP000193200"/>
    </source>
</evidence>
<name>A0A1Y5SN01_9PROT</name>
<gene>
    <name evidence="3" type="primary">puuB_1</name>
    <name evidence="3" type="ORF">OCH7691_01878</name>
</gene>
<protein>
    <submittedName>
        <fullName evidence="3">Gamma-glutamylputrescine oxidoreductase</fullName>
        <ecNumber evidence="3">1.4.3.-</ecNumber>
    </submittedName>
</protein>
<dbReference type="AlphaFoldDB" id="A0A1Y5SN01"/>
<organism evidence="3 4">
    <name type="scientific">Oceanibacterium hippocampi</name>
    <dbReference type="NCBI Taxonomy" id="745714"/>
    <lineage>
        <taxon>Bacteria</taxon>
        <taxon>Pseudomonadati</taxon>
        <taxon>Pseudomonadota</taxon>
        <taxon>Alphaproteobacteria</taxon>
        <taxon>Sneathiellales</taxon>
        <taxon>Sneathiellaceae</taxon>
        <taxon>Oceanibacterium</taxon>
    </lineage>
</organism>
<dbReference type="SUPFAM" id="SSF51905">
    <property type="entry name" value="FAD/NAD(P)-binding domain"/>
    <property type="match status" value="1"/>
</dbReference>
<evidence type="ECO:0000259" key="2">
    <source>
        <dbReference type="Pfam" id="PF01266"/>
    </source>
</evidence>
<dbReference type="InterPro" id="IPR006076">
    <property type="entry name" value="FAD-dep_OxRdtase"/>
</dbReference>
<feature type="domain" description="FAD dependent oxidoreductase" evidence="2">
    <location>
        <begin position="31"/>
        <end position="383"/>
    </location>
</feature>
<dbReference type="PANTHER" id="PTHR13847:SF281">
    <property type="entry name" value="FAD DEPENDENT OXIDOREDUCTASE DOMAIN-CONTAINING PROTEIN"/>
    <property type="match status" value="1"/>
</dbReference>
<dbReference type="RefSeq" id="WP_176244975.1">
    <property type="nucleotide sequence ID" value="NZ_FWFR01000001.1"/>
</dbReference>
<dbReference type="InParanoid" id="A0A1Y5SN01"/>
<evidence type="ECO:0000256" key="1">
    <source>
        <dbReference type="ARBA" id="ARBA00023002"/>
    </source>
</evidence>
<dbReference type="Pfam" id="PF01266">
    <property type="entry name" value="DAO"/>
    <property type="match status" value="1"/>
</dbReference>
<proteinExistence type="predicted"/>
<dbReference type="InterPro" id="IPR036188">
    <property type="entry name" value="FAD/NAD-bd_sf"/>
</dbReference>
<sequence length="427" mass="45542">MASGGHVASYYTESAQELVARPALDGDRRADVGIVGGGFTGLSAALELANRGYSVILLDAAGLASGASGRNGGQIIGGFANSMTEVVRVVGLDEARRLFALSREAAALVRERVARHAIGCDLKPGYYHAAVKPRHLDEMSEEHALLEGQFGGTGLRMLDRDGFRAVVTSPRFVGAMHDSTAGHLHPLNYALGLARAAEAAGALLFERSAVTRIEADGGPARLVTAHGTVTADHLVLAANVYAGALDRRFRHRVLPAWSQIAATEPLPEAVARMLIADDACICDSNILLDYWRLSADRRLLYGGRGTLSGRPPSDPVGLMRRRMLATYPQLRDVRIERVWGGDVAITANLLPDIGRLGPNVFYAHGFCGHGVALAGFAGKLMAEAVAGTAERFALFERLPGAEFPVSGAPLRALRMLALVFYRIRDAF</sequence>
<accession>A0A1Y5SN01</accession>
<keyword evidence="1 3" id="KW-0560">Oxidoreductase</keyword>
<dbReference type="GO" id="GO:0016491">
    <property type="term" value="F:oxidoreductase activity"/>
    <property type="evidence" value="ECO:0007669"/>
    <property type="project" value="UniProtKB-KW"/>
</dbReference>
<reference evidence="3 4" key="1">
    <citation type="submission" date="2017-03" db="EMBL/GenBank/DDBJ databases">
        <authorList>
            <person name="Afonso C.L."/>
            <person name="Miller P.J."/>
            <person name="Scott M.A."/>
            <person name="Spackman E."/>
            <person name="Goraichik I."/>
            <person name="Dimitrov K.M."/>
            <person name="Suarez D.L."/>
            <person name="Swayne D.E."/>
        </authorList>
    </citation>
    <scope>NUCLEOTIDE SEQUENCE [LARGE SCALE GENOMIC DNA]</scope>
    <source>
        <strain evidence="3 4">CECT 7691</strain>
    </source>
</reference>
<evidence type="ECO:0000313" key="3">
    <source>
        <dbReference type="EMBL" id="SLN44425.1"/>
    </source>
</evidence>
<dbReference type="Gene3D" id="3.30.9.10">
    <property type="entry name" value="D-Amino Acid Oxidase, subunit A, domain 2"/>
    <property type="match status" value="1"/>
</dbReference>
<dbReference type="EMBL" id="FWFR01000001">
    <property type="protein sequence ID" value="SLN44425.1"/>
    <property type="molecule type" value="Genomic_DNA"/>
</dbReference>
<dbReference type="GO" id="GO:0005737">
    <property type="term" value="C:cytoplasm"/>
    <property type="evidence" value="ECO:0007669"/>
    <property type="project" value="TreeGrafter"/>
</dbReference>